<comment type="caution">
    <text evidence="2">The sequence shown here is derived from an EMBL/GenBank/DDBJ whole genome shotgun (WGS) entry which is preliminary data.</text>
</comment>
<dbReference type="RefSeq" id="WP_243010699.1">
    <property type="nucleotide sequence ID" value="NZ_JALGAR010000001.1"/>
</dbReference>
<sequence>MTSREPVPRRRGAGYLWAAAAGVAAGLLARLSFAVLPAPWDTLANTSALWGLVPFLVTAALRVRGRTAAGVGALALLTMVSAWVLLAPQPASPRILLLWGVAGVAAGTLCGWAGALARSALPRQRIVAAAIVGGLILGEGLYGIVLIGGPQWWCEALAGAGFAVALGRSPMERMRALAAAALVAAVLFSAFLGYDAIAAG</sequence>
<keyword evidence="1" id="KW-0472">Membrane</keyword>
<keyword evidence="1" id="KW-1133">Transmembrane helix</keyword>
<feature type="transmembrane region" description="Helical" evidence="1">
    <location>
        <begin position="12"/>
        <end position="36"/>
    </location>
</feature>
<evidence type="ECO:0000313" key="2">
    <source>
        <dbReference type="EMBL" id="MCI4656565.1"/>
    </source>
</evidence>
<dbReference type="InterPro" id="IPR045393">
    <property type="entry name" value="DUF6518"/>
</dbReference>
<keyword evidence="1" id="KW-0812">Transmembrane</keyword>
<dbReference type="AlphaFoldDB" id="A0AA41QSK7"/>
<evidence type="ECO:0000256" key="1">
    <source>
        <dbReference type="SAM" id="Phobius"/>
    </source>
</evidence>
<organism evidence="2 3">
    <name type="scientific">Cryobacterium zhongshanensis</name>
    <dbReference type="NCBI Taxonomy" id="2928153"/>
    <lineage>
        <taxon>Bacteria</taxon>
        <taxon>Bacillati</taxon>
        <taxon>Actinomycetota</taxon>
        <taxon>Actinomycetes</taxon>
        <taxon>Micrococcales</taxon>
        <taxon>Microbacteriaceae</taxon>
        <taxon>Cryobacterium</taxon>
    </lineage>
</organism>
<dbReference type="Pfam" id="PF20128">
    <property type="entry name" value="DUF6518"/>
    <property type="match status" value="1"/>
</dbReference>
<proteinExistence type="predicted"/>
<feature type="transmembrane region" description="Helical" evidence="1">
    <location>
        <begin position="95"/>
        <end position="114"/>
    </location>
</feature>
<reference evidence="2" key="1">
    <citation type="submission" date="2022-03" db="EMBL/GenBank/DDBJ databases">
        <title>Cryobacterium sp. nov. strain ZS14-85, isolated from Antarctic soil.</title>
        <authorList>
            <person name="Li J."/>
            <person name="Niu G."/>
        </authorList>
    </citation>
    <scope>NUCLEOTIDE SEQUENCE</scope>
    <source>
        <strain evidence="2">ZS14-85</strain>
    </source>
</reference>
<feature type="transmembrane region" description="Helical" evidence="1">
    <location>
        <begin position="42"/>
        <end position="61"/>
    </location>
</feature>
<feature type="transmembrane region" description="Helical" evidence="1">
    <location>
        <begin position="68"/>
        <end position="89"/>
    </location>
</feature>
<dbReference type="Proteomes" id="UP001165341">
    <property type="component" value="Unassembled WGS sequence"/>
</dbReference>
<dbReference type="EMBL" id="JALGAR010000001">
    <property type="protein sequence ID" value="MCI4656565.1"/>
    <property type="molecule type" value="Genomic_DNA"/>
</dbReference>
<evidence type="ECO:0000313" key="3">
    <source>
        <dbReference type="Proteomes" id="UP001165341"/>
    </source>
</evidence>
<feature type="transmembrane region" description="Helical" evidence="1">
    <location>
        <begin position="126"/>
        <end position="144"/>
    </location>
</feature>
<keyword evidence="3" id="KW-1185">Reference proteome</keyword>
<protein>
    <submittedName>
        <fullName evidence="2">DUF6518 family protein</fullName>
    </submittedName>
</protein>
<gene>
    <name evidence="2" type="ORF">MQH31_01890</name>
</gene>
<name>A0AA41QSK7_9MICO</name>
<feature type="transmembrane region" description="Helical" evidence="1">
    <location>
        <begin position="150"/>
        <end position="167"/>
    </location>
</feature>
<accession>A0AA41QSK7</accession>
<feature type="transmembrane region" description="Helical" evidence="1">
    <location>
        <begin position="174"/>
        <end position="194"/>
    </location>
</feature>